<comment type="caution">
    <text evidence="2">The sequence shown here is derived from an EMBL/GenBank/DDBJ whole genome shotgun (WGS) entry which is preliminary data.</text>
</comment>
<proteinExistence type="predicted"/>
<evidence type="ECO:0000313" key="2">
    <source>
        <dbReference type="EMBL" id="MDN4608761.1"/>
    </source>
</evidence>
<dbReference type="InterPro" id="IPR008308">
    <property type="entry name" value="YpbB-like"/>
</dbReference>
<keyword evidence="3" id="KW-1185">Reference proteome</keyword>
<evidence type="ECO:0000313" key="3">
    <source>
        <dbReference type="Proteomes" id="UP001175097"/>
    </source>
</evidence>
<dbReference type="Proteomes" id="UP001175097">
    <property type="component" value="Unassembled WGS sequence"/>
</dbReference>
<gene>
    <name evidence="2" type="ORF">P5G49_14975</name>
</gene>
<feature type="domain" description="Helicase Helix-turn-helix" evidence="1">
    <location>
        <begin position="251"/>
        <end position="337"/>
    </location>
</feature>
<organism evidence="2 3">
    <name type="scientific">Sporosarcina highlanderae</name>
    <dbReference type="NCBI Taxonomy" id="3035916"/>
    <lineage>
        <taxon>Bacteria</taxon>
        <taxon>Bacillati</taxon>
        <taxon>Bacillota</taxon>
        <taxon>Bacilli</taxon>
        <taxon>Bacillales</taxon>
        <taxon>Caryophanaceae</taxon>
        <taxon>Sporosarcina</taxon>
    </lineage>
</organism>
<accession>A0ABT8JW28</accession>
<sequence>MDLSSILLFIINKMNGERTLNAGLHLLRGKKSGQTLQDVEYFDLKPLFGIWPKLDEVLYQQTADELINKALITSDEKFCRLTEKGGVEVQHFQLPRFKGWDYRGREKVFFGRIALAVQTISYFRTGSTSFNPIQRDREIQLFVKRLLEGKPLTDPKFGKRISEELKRALVTSGISDRQKYIFANRLTGRGETAKTYDQLASELDSSPSAVYLLFIESLHMLLPVVENPENYPFLNKCAFDIKVHSYLTDSALRTKKLFDQGYSMKDISKTRNLKMSTIEDHIIEMATNDERFPVTHFVSKDTIQAVLSKSEEMGTKRLKLLKNEFQMLSYFELRLILTVNREGDS</sequence>
<dbReference type="PIRSF" id="PIRSF021350">
    <property type="entry name" value="UCP021350"/>
    <property type="match status" value="1"/>
</dbReference>
<name>A0ABT8JW28_9BACL</name>
<evidence type="ECO:0000259" key="1">
    <source>
        <dbReference type="Pfam" id="PF14493"/>
    </source>
</evidence>
<dbReference type="Pfam" id="PF14493">
    <property type="entry name" value="HTH_40"/>
    <property type="match status" value="1"/>
</dbReference>
<protein>
    <submittedName>
        <fullName evidence="2">Helix-turn-helix domain-containing protein</fullName>
    </submittedName>
</protein>
<dbReference type="InterPro" id="IPR029491">
    <property type="entry name" value="Helicase_HTH"/>
</dbReference>
<dbReference type="RefSeq" id="WP_301245039.1">
    <property type="nucleotide sequence ID" value="NZ_JAROCC010000013.1"/>
</dbReference>
<dbReference type="EMBL" id="JAROCC010000013">
    <property type="protein sequence ID" value="MDN4608761.1"/>
    <property type="molecule type" value="Genomic_DNA"/>
</dbReference>
<reference evidence="2" key="1">
    <citation type="submission" date="2023-03" db="EMBL/GenBank/DDBJ databases">
        <title>MT1 and MT2 Draft Genomes of Novel Species.</title>
        <authorList>
            <person name="Venkateswaran K."/>
        </authorList>
    </citation>
    <scope>NUCLEOTIDE SEQUENCE</scope>
    <source>
        <strain evidence="2">F6_3S_P_2</strain>
    </source>
</reference>